<evidence type="ECO:0000313" key="1">
    <source>
        <dbReference type="EMBL" id="MET8433317.1"/>
    </source>
</evidence>
<protein>
    <submittedName>
        <fullName evidence="1">HAD family hydrolase</fullName>
        <ecNumber evidence="1">3.1.3.-</ecNumber>
    </submittedName>
</protein>
<name>A0ABV2U636_9ACTN</name>
<dbReference type="InterPro" id="IPR036412">
    <property type="entry name" value="HAD-like_sf"/>
</dbReference>
<accession>A0ABV2U636</accession>
<gene>
    <name evidence="1" type="ORF">ABZV61_11005</name>
</gene>
<dbReference type="Proteomes" id="UP001550044">
    <property type="component" value="Unassembled WGS sequence"/>
</dbReference>
<organism evidence="1 2">
    <name type="scientific">Streptomyces sp. 900116325</name>
    <dbReference type="NCBI Taxonomy" id="3154295"/>
    <lineage>
        <taxon>Bacteria</taxon>
        <taxon>Bacillati</taxon>
        <taxon>Actinomycetota</taxon>
        <taxon>Actinomycetes</taxon>
        <taxon>Kitasatosporales</taxon>
        <taxon>Streptomycetaceae</taxon>
        <taxon>Streptomyces</taxon>
    </lineage>
</organism>
<keyword evidence="1" id="KW-0378">Hydrolase</keyword>
<dbReference type="InterPro" id="IPR023214">
    <property type="entry name" value="HAD_sf"/>
</dbReference>
<dbReference type="SUPFAM" id="SSF56784">
    <property type="entry name" value="HAD-like"/>
    <property type="match status" value="1"/>
</dbReference>
<evidence type="ECO:0000313" key="2">
    <source>
        <dbReference type="Proteomes" id="UP001550044"/>
    </source>
</evidence>
<sequence length="300" mass="32525">MVDLDGTLVLGNSFHEFLGGLWQHGGLAARRALLVIAIRRALSRGVRGRQLMKLRVVKLYSRLDPTRAEAVLAATVGACLAQISAPVLSLVRSRADVGWRVMVASGAPAAYAEVLAARLGFDACLASPMTSDRPDDELIGERKAAAVRAWLGEEATTSAGGSVPLMVVSDHRDDLPLMALADEVALQGSAGERAAIEAQLRQPVAFSLDPLEKQADGGLWLWFDDRPSGPHDIWEVTTILSKHRYALLYAGEGMWQRVLPGSSLAVGVQRSSFPRPPSMRQRVGIVARRRIVRDRLGIFH</sequence>
<dbReference type="EMBL" id="JBEXIP010000006">
    <property type="protein sequence ID" value="MET8433317.1"/>
    <property type="molecule type" value="Genomic_DNA"/>
</dbReference>
<dbReference type="Gene3D" id="1.20.1440.100">
    <property type="entry name" value="SG protein - dephosphorylation function"/>
    <property type="match status" value="1"/>
</dbReference>
<dbReference type="GO" id="GO:0016787">
    <property type="term" value="F:hydrolase activity"/>
    <property type="evidence" value="ECO:0007669"/>
    <property type="project" value="UniProtKB-KW"/>
</dbReference>
<dbReference type="EC" id="3.1.3.-" evidence="1"/>
<dbReference type="RefSeq" id="WP_356709375.1">
    <property type="nucleotide sequence ID" value="NZ_JBEXIP010000006.1"/>
</dbReference>
<comment type="caution">
    <text evidence="1">The sequence shown here is derived from an EMBL/GenBank/DDBJ whole genome shotgun (WGS) entry which is preliminary data.</text>
</comment>
<keyword evidence="2" id="KW-1185">Reference proteome</keyword>
<proteinExistence type="predicted"/>
<reference evidence="1 2" key="1">
    <citation type="submission" date="2024-06" db="EMBL/GenBank/DDBJ databases">
        <title>The Natural Products Discovery Center: Release of the First 8490 Sequenced Strains for Exploring Actinobacteria Biosynthetic Diversity.</title>
        <authorList>
            <person name="Kalkreuter E."/>
            <person name="Kautsar S.A."/>
            <person name="Yang D."/>
            <person name="Bader C.D."/>
            <person name="Teijaro C.N."/>
            <person name="Fluegel L."/>
            <person name="Davis C.M."/>
            <person name="Simpson J.R."/>
            <person name="Lauterbach L."/>
            <person name="Steele A.D."/>
            <person name="Gui C."/>
            <person name="Meng S."/>
            <person name="Li G."/>
            <person name="Viehrig K."/>
            <person name="Ye F."/>
            <person name="Su P."/>
            <person name="Kiefer A.F."/>
            <person name="Nichols A."/>
            <person name="Cepeda A.J."/>
            <person name="Yan W."/>
            <person name="Fan B."/>
            <person name="Jiang Y."/>
            <person name="Adhikari A."/>
            <person name="Zheng C.-J."/>
            <person name="Schuster L."/>
            <person name="Cowan T.M."/>
            <person name="Smanski M.J."/>
            <person name="Chevrette M.G."/>
            <person name="De Carvalho L.P.S."/>
            <person name="Shen B."/>
        </authorList>
    </citation>
    <scope>NUCLEOTIDE SEQUENCE [LARGE SCALE GENOMIC DNA]</scope>
    <source>
        <strain evidence="1 2">NPDC005137</strain>
    </source>
</reference>
<dbReference type="Pfam" id="PF12710">
    <property type="entry name" value="HAD"/>
    <property type="match status" value="1"/>
</dbReference>
<dbReference type="Gene3D" id="3.40.50.1000">
    <property type="entry name" value="HAD superfamily/HAD-like"/>
    <property type="match status" value="1"/>
</dbReference>